<feature type="transmembrane region" description="Helical" evidence="10">
    <location>
        <begin position="374"/>
        <end position="393"/>
    </location>
</feature>
<evidence type="ECO:0000256" key="6">
    <source>
        <dbReference type="ARBA" id="ARBA00023136"/>
    </source>
</evidence>
<feature type="transmembrane region" description="Helical" evidence="10">
    <location>
        <begin position="277"/>
        <end position="305"/>
    </location>
</feature>
<gene>
    <name evidence="11" type="primary">clcA_1</name>
    <name evidence="11" type="ORF">NCTC10295_01863</name>
</gene>
<feature type="transmembrane region" description="Helical" evidence="10">
    <location>
        <begin position="247"/>
        <end position="265"/>
    </location>
</feature>
<evidence type="ECO:0000256" key="4">
    <source>
        <dbReference type="ARBA" id="ARBA00022989"/>
    </source>
</evidence>
<keyword evidence="9" id="KW-0407">Ion channel</keyword>
<dbReference type="PANTHER" id="PTHR43427">
    <property type="entry name" value="CHLORIDE CHANNEL PROTEIN CLC-E"/>
    <property type="match status" value="1"/>
</dbReference>
<evidence type="ECO:0000256" key="7">
    <source>
        <dbReference type="ARBA" id="ARBA00023173"/>
    </source>
</evidence>
<evidence type="ECO:0000256" key="9">
    <source>
        <dbReference type="ARBA" id="ARBA00023303"/>
    </source>
</evidence>
<evidence type="ECO:0000256" key="10">
    <source>
        <dbReference type="SAM" id="Phobius"/>
    </source>
</evidence>
<dbReference type="PANTHER" id="PTHR43427:SF6">
    <property type="entry name" value="CHLORIDE CHANNEL PROTEIN CLC-E"/>
    <property type="match status" value="1"/>
</dbReference>
<keyword evidence="7" id="KW-0869">Chloride channel</keyword>
<evidence type="ECO:0000256" key="5">
    <source>
        <dbReference type="ARBA" id="ARBA00023065"/>
    </source>
</evidence>
<dbReference type="Gene3D" id="1.10.3080.10">
    <property type="entry name" value="Clc chloride channel"/>
    <property type="match status" value="1"/>
</dbReference>
<keyword evidence="12" id="KW-1185">Reference proteome</keyword>
<dbReference type="AlphaFoldDB" id="A0A378UKQ6"/>
<name>A0A378UKQ6_BERDE</name>
<feature type="transmembrane region" description="Helical" evidence="10">
    <location>
        <begin position="206"/>
        <end position="227"/>
    </location>
</feature>
<dbReference type="InterPro" id="IPR014743">
    <property type="entry name" value="Cl-channel_core"/>
</dbReference>
<evidence type="ECO:0000256" key="3">
    <source>
        <dbReference type="ARBA" id="ARBA00022692"/>
    </source>
</evidence>
<keyword evidence="4 10" id="KW-1133">Transmembrane helix</keyword>
<evidence type="ECO:0000313" key="11">
    <source>
        <dbReference type="EMBL" id="STZ77062.1"/>
    </source>
</evidence>
<feature type="transmembrane region" description="Helical" evidence="10">
    <location>
        <begin position="175"/>
        <end position="194"/>
    </location>
</feature>
<feature type="transmembrane region" description="Helical" evidence="10">
    <location>
        <begin position="341"/>
        <end position="368"/>
    </location>
</feature>
<keyword evidence="8" id="KW-0868">Chloride</keyword>
<dbReference type="InterPro" id="IPR050368">
    <property type="entry name" value="ClC-type_chloride_channel"/>
</dbReference>
<comment type="subcellular location">
    <subcellularLocation>
        <location evidence="1">Membrane</location>
        <topology evidence="1">Multi-pass membrane protein</topology>
    </subcellularLocation>
</comment>
<evidence type="ECO:0000256" key="2">
    <source>
        <dbReference type="ARBA" id="ARBA00022448"/>
    </source>
</evidence>
<feature type="transmembrane region" description="Helical" evidence="10">
    <location>
        <begin position="49"/>
        <end position="66"/>
    </location>
</feature>
<keyword evidence="2" id="KW-0813">Transport</keyword>
<accession>A0A378UKQ6</accession>
<protein>
    <submittedName>
        <fullName evidence="11">Chloride channel protein-related protein</fullName>
    </submittedName>
</protein>
<keyword evidence="5" id="KW-0406">Ion transport</keyword>
<evidence type="ECO:0000256" key="8">
    <source>
        <dbReference type="ARBA" id="ARBA00023214"/>
    </source>
</evidence>
<organism evidence="11 12">
    <name type="scientific">Bergeriella denitrificans</name>
    <name type="common">Neisseria denitrificans</name>
    <dbReference type="NCBI Taxonomy" id="494"/>
    <lineage>
        <taxon>Bacteria</taxon>
        <taxon>Pseudomonadati</taxon>
        <taxon>Pseudomonadota</taxon>
        <taxon>Betaproteobacteria</taxon>
        <taxon>Neisseriales</taxon>
        <taxon>Neisseriaceae</taxon>
        <taxon>Bergeriella</taxon>
    </lineage>
</organism>
<sequence length="399" mass="41626">MVGIGAGIAGITLTHLLHFVQHHAFGYALNGETVPFRVGVEEASGTRRFVVLLLCGLLAGGGWYLLKRFGRPLVSLKTSLGQPTQGLPFKETMCHVFLQIATVGMGSPLGRETAPREMSAALASLWIRRRGIGADDAKLLLACASGAGLAAVYNAPLAGTLFTLEVMLCLWNARAAAAALLTSAVAVAVARLGLGDEVQYHLAEAALDTPLLLWAVPAGAVFGVLAVWFKRSTERLPLWPRDSRRNVVAAVAAFGMIGVLAVFFPDILGNGKAGNQLAFGGLISGAGGLDLFAVKWLAVLLALAVGTYGGLITPSMMLGSMAAVTLASLWNVFLPAVPSDAAALLGAAAFLAVSMKMPVTALVFALEITRVSPAFWLPLTLCTASALWAARLAEREKAV</sequence>
<dbReference type="GO" id="GO:0005254">
    <property type="term" value="F:chloride channel activity"/>
    <property type="evidence" value="ECO:0007669"/>
    <property type="project" value="UniProtKB-KW"/>
</dbReference>
<reference evidence="11 12" key="1">
    <citation type="submission" date="2018-06" db="EMBL/GenBank/DDBJ databases">
        <authorList>
            <consortium name="Pathogen Informatics"/>
            <person name="Doyle S."/>
        </authorList>
    </citation>
    <scope>NUCLEOTIDE SEQUENCE [LARGE SCALE GENOMIC DNA]</scope>
    <source>
        <strain evidence="11 12">NCTC10295</strain>
    </source>
</reference>
<keyword evidence="6 10" id="KW-0472">Membrane</keyword>
<feature type="transmembrane region" description="Helical" evidence="10">
    <location>
        <begin position="311"/>
        <end position="334"/>
    </location>
</feature>
<dbReference type="InterPro" id="IPR001807">
    <property type="entry name" value="ClC"/>
</dbReference>
<dbReference type="EMBL" id="UGQS01000002">
    <property type="protein sequence ID" value="STZ77062.1"/>
    <property type="molecule type" value="Genomic_DNA"/>
</dbReference>
<dbReference type="Proteomes" id="UP000254651">
    <property type="component" value="Unassembled WGS sequence"/>
</dbReference>
<dbReference type="Pfam" id="PF00654">
    <property type="entry name" value="Voltage_CLC"/>
    <property type="match status" value="1"/>
</dbReference>
<keyword evidence="3 10" id="KW-0812">Transmembrane</keyword>
<dbReference type="GO" id="GO:0034707">
    <property type="term" value="C:chloride channel complex"/>
    <property type="evidence" value="ECO:0007669"/>
    <property type="project" value="UniProtKB-KW"/>
</dbReference>
<evidence type="ECO:0000313" key="12">
    <source>
        <dbReference type="Proteomes" id="UP000254651"/>
    </source>
</evidence>
<proteinExistence type="predicted"/>
<dbReference type="SUPFAM" id="SSF81340">
    <property type="entry name" value="Clc chloride channel"/>
    <property type="match status" value="1"/>
</dbReference>
<evidence type="ECO:0000256" key="1">
    <source>
        <dbReference type="ARBA" id="ARBA00004141"/>
    </source>
</evidence>